<evidence type="ECO:0000256" key="1">
    <source>
        <dbReference type="SAM" id="MobiDB-lite"/>
    </source>
</evidence>
<accession>W6P9B0</accession>
<proteinExistence type="predicted"/>
<dbReference type="EMBL" id="CBXG010000021">
    <property type="protein sequence ID" value="CDM04532.1"/>
    <property type="molecule type" value="Genomic_DNA"/>
</dbReference>
<organism evidence="2 3">
    <name type="scientific">Bacteroides xylanisolvens SD CC 1b</name>
    <dbReference type="NCBI Taxonomy" id="702447"/>
    <lineage>
        <taxon>Bacteria</taxon>
        <taxon>Pseudomonadati</taxon>
        <taxon>Bacteroidota</taxon>
        <taxon>Bacteroidia</taxon>
        <taxon>Bacteroidales</taxon>
        <taxon>Bacteroidaceae</taxon>
        <taxon>Bacteroides</taxon>
    </lineage>
</organism>
<reference evidence="2 3" key="1">
    <citation type="submission" date="2013-12" db="EMBL/GenBank/DDBJ databases">
        <title>Improved hybrid genome assemblies of Bacteroides xylanisolvens SD CC 1b and Bacteroides xylanisolvens SD CC 2a using Illumina and 454 Sequencing.</title>
        <authorList>
            <person name="Ramaraj T."/>
            <person name="Sundararajan A."/>
            <person name="Mudge J."/>
            <person name="Schilkey F.D."/>
            <person name="Delvecchio V."/>
            <person name="Donlon M."/>
            <person name="Ziemer C."/>
        </authorList>
    </citation>
    <scope>NUCLEOTIDE SEQUENCE [LARGE SCALE GENOMIC DNA]</scope>
</reference>
<feature type="compositionally biased region" description="Basic and acidic residues" evidence="1">
    <location>
        <begin position="1"/>
        <end position="18"/>
    </location>
</feature>
<sequence length="68" mass="8123">MTKVLHRESGMTHNDAHRRTDKKKKHREICIETSQCLISIIEMFFSNLPMFFRTLQKDKRTKGQKGQM</sequence>
<comment type="caution">
    <text evidence="2">The sequence shown here is derived from an EMBL/GenBank/DDBJ whole genome shotgun (WGS) entry which is preliminary data.</text>
</comment>
<name>W6P9B0_9BACE</name>
<protein>
    <submittedName>
        <fullName evidence="2">Uncharacterized protein</fullName>
    </submittedName>
</protein>
<gene>
    <name evidence="2" type="ORF">BN890_21120</name>
</gene>
<evidence type="ECO:0000313" key="3">
    <source>
        <dbReference type="Proteomes" id="UP000019380"/>
    </source>
</evidence>
<dbReference type="Proteomes" id="UP000019380">
    <property type="component" value="Unassembled WGS sequence"/>
</dbReference>
<evidence type="ECO:0000313" key="2">
    <source>
        <dbReference type="EMBL" id="CDM04532.1"/>
    </source>
</evidence>
<dbReference type="AlphaFoldDB" id="W6P9B0"/>
<feature type="region of interest" description="Disordered" evidence="1">
    <location>
        <begin position="1"/>
        <end position="25"/>
    </location>
</feature>